<protein>
    <submittedName>
        <fullName evidence="1">Uncharacterized protein</fullName>
    </submittedName>
</protein>
<reference evidence="1 2" key="2">
    <citation type="submission" date="2009-02" db="EMBL/GenBank/DDBJ databases">
        <title>Draft genome sequence of Holdemania filiformis DSM 12042.</title>
        <authorList>
            <person name="Sudarsanam P."/>
            <person name="Ley R."/>
            <person name="Guruge J."/>
            <person name="Turnbaugh P.J."/>
            <person name="Mahowald M."/>
            <person name="Liep D."/>
            <person name="Gordon J."/>
        </authorList>
    </citation>
    <scope>NUCLEOTIDE SEQUENCE [LARGE SCALE GENOMIC DNA]</scope>
    <source>
        <strain evidence="1 2">DSM 12042</strain>
    </source>
</reference>
<name>B9YDN9_9FIRM</name>
<organism evidence="1 2">
    <name type="scientific">Holdemania filiformis DSM 12042</name>
    <dbReference type="NCBI Taxonomy" id="545696"/>
    <lineage>
        <taxon>Bacteria</taxon>
        <taxon>Bacillati</taxon>
        <taxon>Bacillota</taxon>
        <taxon>Erysipelotrichia</taxon>
        <taxon>Erysipelotrichales</taxon>
        <taxon>Erysipelotrichaceae</taxon>
        <taxon>Holdemania</taxon>
    </lineage>
</organism>
<accession>B9YDN9</accession>
<dbReference type="AlphaFoldDB" id="B9YDN9"/>
<evidence type="ECO:0000313" key="1">
    <source>
        <dbReference type="EMBL" id="EEF65899.1"/>
    </source>
</evidence>
<feature type="non-terminal residue" evidence="1">
    <location>
        <position position="64"/>
    </location>
</feature>
<proteinExistence type="predicted"/>
<dbReference type="EMBL" id="ACCF01000248">
    <property type="protein sequence ID" value="EEF65899.1"/>
    <property type="molecule type" value="Genomic_DNA"/>
</dbReference>
<dbReference type="HOGENOM" id="CLU_2872910_0_0_9"/>
<gene>
    <name evidence="1" type="ORF">HOLDEFILI_03962</name>
</gene>
<reference evidence="1 2" key="1">
    <citation type="submission" date="2008-12" db="EMBL/GenBank/DDBJ databases">
        <authorList>
            <person name="Fulton L."/>
            <person name="Clifton S."/>
            <person name="Fulton B."/>
            <person name="Xu J."/>
            <person name="Minx P."/>
            <person name="Pepin K.H."/>
            <person name="Johnson M."/>
            <person name="Bhonagiri V."/>
            <person name="Nash W.E."/>
            <person name="Mardis E.R."/>
            <person name="Wilson R.K."/>
        </authorList>
    </citation>
    <scope>NUCLEOTIDE SEQUENCE [LARGE SCALE GENOMIC DNA]</scope>
    <source>
        <strain evidence="1 2">DSM 12042</strain>
    </source>
</reference>
<dbReference type="RefSeq" id="WP_006061099.1">
    <property type="nucleotide sequence ID" value="NZ_GG657562.1"/>
</dbReference>
<evidence type="ECO:0000313" key="2">
    <source>
        <dbReference type="Proteomes" id="UP000005950"/>
    </source>
</evidence>
<sequence>MYIMVSEPIPSTTAAEIKEQFENMTTLQELADVFAITSNKFWWVEDNEYDYEKGTKEYQEARKI</sequence>
<dbReference type="Proteomes" id="UP000005950">
    <property type="component" value="Unassembled WGS sequence"/>
</dbReference>
<comment type="caution">
    <text evidence="1">The sequence shown here is derived from an EMBL/GenBank/DDBJ whole genome shotgun (WGS) entry which is preliminary data.</text>
</comment>